<dbReference type="EMBL" id="DTHG01000028">
    <property type="protein sequence ID" value="HGW91384.1"/>
    <property type="molecule type" value="Genomic_DNA"/>
</dbReference>
<dbReference type="SMART" id="SM00028">
    <property type="entry name" value="TPR"/>
    <property type="match status" value="4"/>
</dbReference>
<reference evidence="5" key="1">
    <citation type="journal article" date="2020" name="mSystems">
        <title>Genome- and Community-Level Interaction Insights into Carbon Utilization and Element Cycling Functions of Hydrothermarchaeota in Hydrothermal Sediment.</title>
        <authorList>
            <person name="Zhou Z."/>
            <person name="Liu Y."/>
            <person name="Xu W."/>
            <person name="Pan J."/>
            <person name="Luo Z.H."/>
            <person name="Li M."/>
        </authorList>
    </citation>
    <scope>NUCLEOTIDE SEQUENCE [LARGE SCALE GENOMIC DNA]</scope>
    <source>
        <strain evidence="5">SpSt-780</strain>
    </source>
</reference>
<dbReference type="PANTHER" id="PTHR44943:SF8">
    <property type="entry name" value="TPR REPEAT-CONTAINING PROTEIN MJ0263"/>
    <property type="match status" value="1"/>
</dbReference>
<dbReference type="Pfam" id="PF13414">
    <property type="entry name" value="TPR_11"/>
    <property type="match status" value="2"/>
</dbReference>
<proteinExistence type="predicted"/>
<dbReference type="InterPro" id="IPR011990">
    <property type="entry name" value="TPR-like_helical_dom_sf"/>
</dbReference>
<dbReference type="AlphaFoldDB" id="A0A7C4Y9C4"/>
<organism evidence="5">
    <name type="scientific">candidate division WOR-3 bacterium</name>
    <dbReference type="NCBI Taxonomy" id="2052148"/>
    <lineage>
        <taxon>Bacteria</taxon>
        <taxon>Bacteria division WOR-3</taxon>
    </lineage>
</organism>
<feature type="repeat" description="TPR" evidence="3">
    <location>
        <begin position="208"/>
        <end position="241"/>
    </location>
</feature>
<evidence type="ECO:0000256" key="3">
    <source>
        <dbReference type="PROSITE-ProRule" id="PRU00339"/>
    </source>
</evidence>
<evidence type="ECO:0000256" key="4">
    <source>
        <dbReference type="SAM" id="Coils"/>
    </source>
</evidence>
<dbReference type="PANTHER" id="PTHR44943">
    <property type="entry name" value="CELLULOSE SYNTHASE OPERON PROTEIN C"/>
    <property type="match status" value="1"/>
</dbReference>
<keyword evidence="4" id="KW-0175">Coiled coil</keyword>
<accession>A0A7C4Y9C4</accession>
<keyword evidence="1" id="KW-0677">Repeat</keyword>
<sequence>MIKEIEDLLRKIKNSKDKMEIMENIKRFNTLYEKYINYLESAKNDVKKIEDTISSSTLSEKLVFSPVDVQTLIEKAKNDIMKGNYEEALKNLHLARKVEPENIKIFTLLGWVLLSLERYEEALAVYQKVLKLDPSNEIVMVHIGFINYKLGIFGEAIEKLSRINKEGKNKEARLYALLYLGRIYFEREMFTDAIEILQDAISLGPNLFEAYYLLGKAYREKGDNSKCLEIWDKAIKKGIQDKWVEKMKEEING</sequence>
<dbReference type="InterPro" id="IPR051685">
    <property type="entry name" value="Ycf3/AcsC/BcsC/TPR_MFPF"/>
</dbReference>
<evidence type="ECO:0000256" key="1">
    <source>
        <dbReference type="ARBA" id="ARBA00022737"/>
    </source>
</evidence>
<feature type="coiled-coil region" evidence="4">
    <location>
        <begin position="2"/>
        <end position="52"/>
    </location>
</feature>
<name>A0A7C4Y9C4_UNCW3</name>
<feature type="repeat" description="TPR" evidence="3">
    <location>
        <begin position="103"/>
        <end position="136"/>
    </location>
</feature>
<protein>
    <submittedName>
        <fullName evidence="5">Tetratricopeptide repeat protein</fullName>
    </submittedName>
</protein>
<dbReference type="Gene3D" id="1.25.40.10">
    <property type="entry name" value="Tetratricopeptide repeat domain"/>
    <property type="match status" value="2"/>
</dbReference>
<feature type="repeat" description="TPR" evidence="3">
    <location>
        <begin position="174"/>
        <end position="207"/>
    </location>
</feature>
<dbReference type="PROSITE" id="PS50005">
    <property type="entry name" value="TPR"/>
    <property type="match status" value="3"/>
</dbReference>
<dbReference type="PROSITE" id="PS50293">
    <property type="entry name" value="TPR_REGION"/>
    <property type="match status" value="1"/>
</dbReference>
<comment type="caution">
    <text evidence="5">The sequence shown here is derived from an EMBL/GenBank/DDBJ whole genome shotgun (WGS) entry which is preliminary data.</text>
</comment>
<evidence type="ECO:0000256" key="2">
    <source>
        <dbReference type="ARBA" id="ARBA00022803"/>
    </source>
</evidence>
<gene>
    <name evidence="5" type="ORF">ENV67_02430</name>
</gene>
<evidence type="ECO:0000313" key="5">
    <source>
        <dbReference type="EMBL" id="HGW91384.1"/>
    </source>
</evidence>
<keyword evidence="2 3" id="KW-0802">TPR repeat</keyword>
<dbReference type="InterPro" id="IPR019734">
    <property type="entry name" value="TPR_rpt"/>
</dbReference>
<dbReference type="SUPFAM" id="SSF48452">
    <property type="entry name" value="TPR-like"/>
    <property type="match status" value="1"/>
</dbReference>